<reference evidence="12 13" key="1">
    <citation type="journal article" date="2015" name="Genome Announc.">
        <title>Draft Genome Sequence and Gene Annotation of the Entomopathogenic Fungus Verticillium hemipterigenum.</title>
        <authorList>
            <person name="Horn F."/>
            <person name="Habel A."/>
            <person name="Scharf D.H."/>
            <person name="Dworschak J."/>
            <person name="Brakhage A.A."/>
            <person name="Guthke R."/>
            <person name="Hertweck C."/>
            <person name="Linde J."/>
        </authorList>
    </citation>
    <scope>NUCLEOTIDE SEQUENCE [LARGE SCALE GENOMIC DNA]</scope>
</reference>
<evidence type="ECO:0000256" key="6">
    <source>
        <dbReference type="ARBA" id="ARBA00023295"/>
    </source>
</evidence>
<dbReference type="SUPFAM" id="SSF51445">
    <property type="entry name" value="(Trans)glycosidases"/>
    <property type="match status" value="1"/>
</dbReference>
<evidence type="ECO:0000313" key="13">
    <source>
        <dbReference type="Proteomes" id="UP000039046"/>
    </source>
</evidence>
<dbReference type="PANTHER" id="PTHR22600">
    <property type="entry name" value="BETA-HEXOSAMINIDASE"/>
    <property type="match status" value="1"/>
</dbReference>
<sequence>MKSISLASAIFGLVAVADAVKVNPLPAPQEISWGTSGPRPFGSVQLKTNYKGNCGSAERILSEAWQRASTTITKIRWVPQAIEKPIPTFEPFPSSLPAKSNSTKFRAAKRDGGPLSSISVSVDDWKAKLAHGVDESYTLVVDGSSEIKVTSKTIWGALHAFTTLQQMVIEDGNGLVIEQPVSVKDWPKYQYRGVMVDTGRNYISPAKIKEQVDGLSLSKMNVLHWHITDSQSWAIKIDAFPEMTKDAYSARETYSTSDIKDLIKYARARGVRIIPEIDMPGHSASGWQQIDESLVTCQKSWWSNDDWPHHTAVQPNPGQLDVLNPKMYETMEKIYRELSGKFADDFFHVGGDELQTNCFNFSKPIREWFAEDSSRTYFDLNQYWLDHAMPIFTSPGNTGRANRRLIMWEDVYLSADAHATNVSREIIMQSWNNGVDNISKLTAAGFDVIVSSADFLYLDCGFGGYVSNDPRYNVQSNPDPTGSTPSFNYGGIGGSWCAPYKTWQRIYDYDFDRDQTEAQRKHIIGASAPLWSEQVDDTIISGKMWPRAAALGELTWSGNKDPKTGKKRTTTFTQRLYNFREHLVALGIPATPVTSKFCLQHPHECDFYYDQEAVK</sequence>
<dbReference type="InterPro" id="IPR029018">
    <property type="entry name" value="Hex-like_dom2"/>
</dbReference>
<dbReference type="InterPro" id="IPR025705">
    <property type="entry name" value="Beta_hexosaminidase_sua/sub"/>
</dbReference>
<evidence type="ECO:0000256" key="7">
    <source>
        <dbReference type="PIRNR" id="PIRNR001093"/>
    </source>
</evidence>
<accession>A0A0A1TD46</accession>
<gene>
    <name evidence="12" type="ORF">VHEMI08300</name>
</gene>
<dbReference type="PANTHER" id="PTHR22600:SF26">
    <property type="entry name" value="BETA-N-ACETYLHEXOSAMINIDASE"/>
    <property type="match status" value="1"/>
</dbReference>
<dbReference type="EMBL" id="CDHN01000005">
    <property type="protein sequence ID" value="CEJ92664.1"/>
    <property type="molecule type" value="Genomic_DNA"/>
</dbReference>
<dbReference type="AlphaFoldDB" id="A0A0A1TD46"/>
<keyword evidence="6 7" id="KW-0326">Glycosidase</keyword>
<evidence type="ECO:0000313" key="12">
    <source>
        <dbReference type="EMBL" id="CEJ92664.1"/>
    </source>
</evidence>
<evidence type="ECO:0000256" key="5">
    <source>
        <dbReference type="ARBA" id="ARBA00023180"/>
    </source>
</evidence>
<protein>
    <recommendedName>
        <fullName evidence="7">Beta-hexosaminidase</fullName>
        <ecNumber evidence="7">3.2.1.52</ecNumber>
    </recommendedName>
</protein>
<comment type="similarity">
    <text evidence="2 7">Belongs to the glycosyl hydrolase 20 family.</text>
</comment>
<keyword evidence="13" id="KW-1185">Reference proteome</keyword>
<dbReference type="Gene3D" id="3.30.379.10">
    <property type="entry name" value="Chitobiase/beta-hexosaminidase domain 2-like"/>
    <property type="match status" value="1"/>
</dbReference>
<dbReference type="Pfam" id="PF14845">
    <property type="entry name" value="Glycohydro_20b2"/>
    <property type="match status" value="1"/>
</dbReference>
<dbReference type="Proteomes" id="UP000039046">
    <property type="component" value="Unassembled WGS sequence"/>
</dbReference>
<dbReference type="GO" id="GO:0016231">
    <property type="term" value="F:beta-N-acetylglucosaminidase activity"/>
    <property type="evidence" value="ECO:0007669"/>
    <property type="project" value="TreeGrafter"/>
</dbReference>
<feature type="chain" id="PRO_5001979529" description="Beta-hexosaminidase" evidence="9">
    <location>
        <begin position="20"/>
        <end position="615"/>
    </location>
</feature>
<evidence type="ECO:0000259" key="11">
    <source>
        <dbReference type="Pfam" id="PF14845"/>
    </source>
</evidence>
<dbReference type="InterPro" id="IPR017853">
    <property type="entry name" value="GH"/>
</dbReference>
<feature type="signal peptide" evidence="9">
    <location>
        <begin position="1"/>
        <end position="19"/>
    </location>
</feature>
<evidence type="ECO:0000256" key="2">
    <source>
        <dbReference type="ARBA" id="ARBA00006285"/>
    </source>
</evidence>
<evidence type="ECO:0000256" key="8">
    <source>
        <dbReference type="PIRSR" id="PIRSR001093-1"/>
    </source>
</evidence>
<keyword evidence="3 9" id="KW-0732">Signal</keyword>
<dbReference type="GO" id="GO:0016020">
    <property type="term" value="C:membrane"/>
    <property type="evidence" value="ECO:0007669"/>
    <property type="project" value="TreeGrafter"/>
</dbReference>
<dbReference type="HOGENOM" id="CLU_007082_0_2_1"/>
<keyword evidence="4 7" id="KW-0378">Hydrolase</keyword>
<evidence type="ECO:0000256" key="3">
    <source>
        <dbReference type="ARBA" id="ARBA00022729"/>
    </source>
</evidence>
<feature type="domain" description="Beta-hexosaminidase eukaryotic type N-terminal" evidence="11">
    <location>
        <begin position="24"/>
        <end position="167"/>
    </location>
</feature>
<dbReference type="Pfam" id="PF00728">
    <property type="entry name" value="Glyco_hydro_20"/>
    <property type="match status" value="1"/>
</dbReference>
<organism evidence="12 13">
    <name type="scientific">[Torrubiella] hemipterigena</name>
    <dbReference type="NCBI Taxonomy" id="1531966"/>
    <lineage>
        <taxon>Eukaryota</taxon>
        <taxon>Fungi</taxon>
        <taxon>Dikarya</taxon>
        <taxon>Ascomycota</taxon>
        <taxon>Pezizomycotina</taxon>
        <taxon>Sordariomycetes</taxon>
        <taxon>Hypocreomycetidae</taxon>
        <taxon>Hypocreales</taxon>
        <taxon>Clavicipitaceae</taxon>
        <taxon>Clavicipitaceae incertae sedis</taxon>
        <taxon>'Torrubiella' clade</taxon>
    </lineage>
</organism>
<dbReference type="FunFam" id="3.20.20.80:FF:000063">
    <property type="entry name" value="Beta-hexosaminidase"/>
    <property type="match status" value="1"/>
</dbReference>
<dbReference type="Gene3D" id="3.20.20.80">
    <property type="entry name" value="Glycosidases"/>
    <property type="match status" value="1"/>
</dbReference>
<comment type="catalytic activity">
    <reaction evidence="1 7">
        <text>Hydrolysis of terminal non-reducing N-acetyl-D-hexosamine residues in N-acetyl-beta-D-hexosaminides.</text>
        <dbReference type="EC" id="3.2.1.52"/>
    </reaction>
</comment>
<dbReference type="GO" id="GO:0030203">
    <property type="term" value="P:glycosaminoglycan metabolic process"/>
    <property type="evidence" value="ECO:0007669"/>
    <property type="project" value="TreeGrafter"/>
</dbReference>
<dbReference type="OrthoDB" id="428480at2759"/>
<name>A0A0A1TD46_9HYPO</name>
<dbReference type="STRING" id="1531966.A0A0A1TD46"/>
<evidence type="ECO:0000256" key="4">
    <source>
        <dbReference type="ARBA" id="ARBA00022801"/>
    </source>
</evidence>
<dbReference type="SUPFAM" id="SSF55545">
    <property type="entry name" value="beta-N-acetylhexosaminidase-like domain"/>
    <property type="match status" value="1"/>
</dbReference>
<dbReference type="GO" id="GO:0005975">
    <property type="term" value="P:carbohydrate metabolic process"/>
    <property type="evidence" value="ECO:0007669"/>
    <property type="project" value="InterPro"/>
</dbReference>
<evidence type="ECO:0000256" key="1">
    <source>
        <dbReference type="ARBA" id="ARBA00001231"/>
    </source>
</evidence>
<evidence type="ECO:0000256" key="9">
    <source>
        <dbReference type="SAM" id="SignalP"/>
    </source>
</evidence>
<dbReference type="CDD" id="cd06562">
    <property type="entry name" value="GH20_HexA_HexB-like"/>
    <property type="match status" value="1"/>
</dbReference>
<proteinExistence type="inferred from homology"/>
<dbReference type="PRINTS" id="PR00738">
    <property type="entry name" value="GLHYDRLASE20"/>
</dbReference>
<dbReference type="InterPro" id="IPR015883">
    <property type="entry name" value="Glyco_hydro_20_cat"/>
</dbReference>
<evidence type="ECO:0000259" key="10">
    <source>
        <dbReference type="Pfam" id="PF00728"/>
    </source>
</evidence>
<feature type="domain" description="Glycoside hydrolase family 20 catalytic" evidence="10">
    <location>
        <begin position="189"/>
        <end position="558"/>
    </location>
</feature>
<dbReference type="PIRSF" id="PIRSF001093">
    <property type="entry name" value="B-hxosamndse_ab_euk"/>
    <property type="match status" value="1"/>
</dbReference>
<feature type="active site" description="Proton donor" evidence="8">
    <location>
        <position position="353"/>
    </location>
</feature>
<dbReference type="EC" id="3.2.1.52" evidence="7"/>
<dbReference type="InterPro" id="IPR029019">
    <property type="entry name" value="HEX_eukaryotic_N"/>
</dbReference>
<keyword evidence="5" id="KW-0325">Glycoprotein</keyword>